<dbReference type="EMBL" id="MU001672">
    <property type="protein sequence ID" value="KAF2460771.1"/>
    <property type="molecule type" value="Genomic_DNA"/>
</dbReference>
<feature type="non-terminal residue" evidence="3">
    <location>
        <position position="620"/>
    </location>
</feature>
<dbReference type="InterPro" id="IPR052895">
    <property type="entry name" value="HetReg/Transcr_Mod"/>
</dbReference>
<name>A0A6A6P9V8_9PEZI</name>
<keyword evidence="4" id="KW-1185">Reference proteome</keyword>
<dbReference type="AlphaFoldDB" id="A0A6A6P9V8"/>
<protein>
    <submittedName>
        <fullName evidence="3">Heterokaryon incompatibility protein-domain-containing protein</fullName>
    </submittedName>
</protein>
<dbReference type="OrthoDB" id="3477286at2759"/>
<dbReference type="PANTHER" id="PTHR24148:SF64">
    <property type="entry name" value="HETEROKARYON INCOMPATIBILITY DOMAIN-CONTAINING PROTEIN"/>
    <property type="match status" value="1"/>
</dbReference>
<dbReference type="Proteomes" id="UP000799766">
    <property type="component" value="Unassembled WGS sequence"/>
</dbReference>
<evidence type="ECO:0000256" key="1">
    <source>
        <dbReference type="SAM" id="MobiDB-lite"/>
    </source>
</evidence>
<dbReference type="Pfam" id="PF06985">
    <property type="entry name" value="HET"/>
    <property type="match status" value="1"/>
</dbReference>
<organism evidence="3 4">
    <name type="scientific">Lineolata rhizophorae</name>
    <dbReference type="NCBI Taxonomy" id="578093"/>
    <lineage>
        <taxon>Eukaryota</taxon>
        <taxon>Fungi</taxon>
        <taxon>Dikarya</taxon>
        <taxon>Ascomycota</taxon>
        <taxon>Pezizomycotina</taxon>
        <taxon>Dothideomycetes</taxon>
        <taxon>Dothideomycetes incertae sedis</taxon>
        <taxon>Lineolatales</taxon>
        <taxon>Lineolataceae</taxon>
        <taxon>Lineolata</taxon>
    </lineage>
</organism>
<feature type="domain" description="Heterokaryon incompatibility" evidence="2">
    <location>
        <begin position="3"/>
        <end position="146"/>
    </location>
</feature>
<evidence type="ECO:0000259" key="2">
    <source>
        <dbReference type="Pfam" id="PF06985"/>
    </source>
</evidence>
<dbReference type="PANTHER" id="PTHR24148">
    <property type="entry name" value="ANKYRIN REPEAT DOMAIN-CONTAINING PROTEIN 39 HOMOLOG-RELATED"/>
    <property type="match status" value="1"/>
</dbReference>
<proteinExistence type="predicted"/>
<dbReference type="InterPro" id="IPR010730">
    <property type="entry name" value="HET"/>
</dbReference>
<feature type="region of interest" description="Disordered" evidence="1">
    <location>
        <begin position="342"/>
        <end position="391"/>
    </location>
</feature>
<feature type="non-terminal residue" evidence="3">
    <location>
        <position position="1"/>
    </location>
</feature>
<gene>
    <name evidence="3" type="ORF">BDY21DRAFT_269209</name>
</gene>
<accession>A0A6A6P9V8</accession>
<sequence>IEYEAVSWCWGNPKLSRNRIIQVRSGSQAFEFKIQESLDQALRALRTWGTDRWLWIDAICINQESVIEKNSQVPKMDLIYKQAIRVCIWLGPGDADSDLAMKFVREKVLKLWQFDRLCKDEESINWAAMIKLLTREWFSRRWVIQEIALAREGTLYCGNQYVDWYDFADAVSLFVEVESATHRLSDILKRDQKRFNIPDFFGDVLELGATLLVDATSNLFRNSKTGKRQPLSSLEYLVSRLSVFEATDPRDIIYALLAISKDTTAFAAEDIDRMNDMLTTAAHSKLSAFGQRHISAKTYKVNYNQPVVDVYQQFVEFAIRRSDKTRALDIICRPWAPQMMRSRDGKVMTKQISKNKDPFSGELTDGDREDADQPGHREDGEDPEDSEVSLPSWMPRVKNAAFGVVSKPPVGNRVVRQNADSLVGMPGHERNYTAAGNRELDLKTLKFKKHNGYYGMFVEGFVVDKVIETPQEVARRGDIPISWCEAAQWKDTTKDPPREFWRTLVADRGSHGRNPPSYYRRACREALKAHSSGAVDTQYLIQYGQCTIVAEFLRRVQSVIRNRRLARTEEGRLALVHEDTREVNERDHLVCILYGCSAPVVLRRQQKSPKEIEEEKRADK</sequence>
<reference evidence="3" key="1">
    <citation type="journal article" date="2020" name="Stud. Mycol.">
        <title>101 Dothideomycetes genomes: a test case for predicting lifestyles and emergence of pathogens.</title>
        <authorList>
            <person name="Haridas S."/>
            <person name="Albert R."/>
            <person name="Binder M."/>
            <person name="Bloem J."/>
            <person name="Labutti K."/>
            <person name="Salamov A."/>
            <person name="Andreopoulos B."/>
            <person name="Baker S."/>
            <person name="Barry K."/>
            <person name="Bills G."/>
            <person name="Bluhm B."/>
            <person name="Cannon C."/>
            <person name="Castanera R."/>
            <person name="Culley D."/>
            <person name="Daum C."/>
            <person name="Ezra D."/>
            <person name="Gonzalez J."/>
            <person name="Henrissat B."/>
            <person name="Kuo A."/>
            <person name="Liang C."/>
            <person name="Lipzen A."/>
            <person name="Lutzoni F."/>
            <person name="Magnuson J."/>
            <person name="Mondo S."/>
            <person name="Nolan M."/>
            <person name="Ohm R."/>
            <person name="Pangilinan J."/>
            <person name="Park H.-J."/>
            <person name="Ramirez L."/>
            <person name="Alfaro M."/>
            <person name="Sun H."/>
            <person name="Tritt A."/>
            <person name="Yoshinaga Y."/>
            <person name="Zwiers L.-H."/>
            <person name="Turgeon B."/>
            <person name="Goodwin S."/>
            <person name="Spatafora J."/>
            <person name="Crous P."/>
            <person name="Grigoriev I."/>
        </authorList>
    </citation>
    <scope>NUCLEOTIDE SEQUENCE</scope>
    <source>
        <strain evidence="3">ATCC 16933</strain>
    </source>
</reference>
<evidence type="ECO:0000313" key="3">
    <source>
        <dbReference type="EMBL" id="KAF2460771.1"/>
    </source>
</evidence>
<evidence type="ECO:0000313" key="4">
    <source>
        <dbReference type="Proteomes" id="UP000799766"/>
    </source>
</evidence>